<dbReference type="RefSeq" id="WP_148567208.1">
    <property type="nucleotide sequence ID" value="NZ_RXYA01000008.1"/>
</dbReference>
<dbReference type="PANTHER" id="PTHR37953">
    <property type="entry name" value="UPF0127 PROTEIN MJ1496"/>
    <property type="match status" value="1"/>
</dbReference>
<comment type="caution">
    <text evidence="1">The sequence shown here is derived from an EMBL/GenBank/DDBJ whole genome shotgun (WGS) entry which is preliminary data.</text>
</comment>
<keyword evidence="2" id="KW-1185">Reference proteome</keyword>
<dbReference type="AlphaFoldDB" id="A0A923HXF3"/>
<dbReference type="OrthoDB" id="9813379at2"/>
<reference evidence="1" key="2">
    <citation type="submission" date="2020-10" db="EMBL/GenBank/DDBJ databases">
        <title>Comparative genomics of the Acetobacterium genus.</title>
        <authorList>
            <person name="Marshall C."/>
            <person name="May H."/>
            <person name="Norman S."/>
        </authorList>
    </citation>
    <scope>NUCLEOTIDE SEQUENCE</scope>
    <source>
        <strain evidence="1">DER-2019</strain>
    </source>
</reference>
<dbReference type="InterPro" id="IPR038695">
    <property type="entry name" value="Saro_0823-like_sf"/>
</dbReference>
<gene>
    <name evidence="1" type="ORF">GH810_11510</name>
</gene>
<name>A0A923HXF3_9FIRM</name>
<organism evidence="1 2">
    <name type="scientific">Acetobacterium paludosum</name>
    <dbReference type="NCBI Taxonomy" id="52693"/>
    <lineage>
        <taxon>Bacteria</taxon>
        <taxon>Bacillati</taxon>
        <taxon>Bacillota</taxon>
        <taxon>Clostridia</taxon>
        <taxon>Eubacteriales</taxon>
        <taxon>Eubacteriaceae</taxon>
        <taxon>Acetobacterium</taxon>
    </lineage>
</organism>
<dbReference type="Pfam" id="PF02643">
    <property type="entry name" value="DUF192"/>
    <property type="match status" value="1"/>
</dbReference>
<sequence length="119" mass="13975">MDNYLALRDNIVLFNEVKLANDFCSRLVGLLRTKSLDEQQGLLLEDCKQVHTFGMKFNIDVIFLSREGEILNMEKDMRPGRISQYVKKAFWVLELKSGSLNRNNFEIHHRIVFKISKIE</sequence>
<evidence type="ECO:0000313" key="2">
    <source>
        <dbReference type="Proteomes" id="UP000616595"/>
    </source>
</evidence>
<proteinExistence type="predicted"/>
<evidence type="ECO:0000313" key="1">
    <source>
        <dbReference type="EMBL" id="MBC3888940.1"/>
    </source>
</evidence>
<dbReference type="Gene3D" id="2.60.120.1140">
    <property type="entry name" value="Protein of unknown function DUF192"/>
    <property type="match status" value="1"/>
</dbReference>
<dbReference type="InterPro" id="IPR003795">
    <property type="entry name" value="DUF192"/>
</dbReference>
<accession>A0A923HXF3</accession>
<dbReference type="PANTHER" id="PTHR37953:SF1">
    <property type="entry name" value="UPF0127 PROTEIN MJ1496"/>
    <property type="match status" value="1"/>
</dbReference>
<dbReference type="EMBL" id="WJBD01000013">
    <property type="protein sequence ID" value="MBC3888940.1"/>
    <property type="molecule type" value="Genomic_DNA"/>
</dbReference>
<dbReference type="Proteomes" id="UP000616595">
    <property type="component" value="Unassembled WGS sequence"/>
</dbReference>
<protein>
    <submittedName>
        <fullName evidence="1">DUF192 domain-containing protein</fullName>
    </submittedName>
</protein>
<reference evidence="1" key="1">
    <citation type="submission" date="2019-10" db="EMBL/GenBank/DDBJ databases">
        <authorList>
            <person name="Ross D.E."/>
            <person name="Gulliver D."/>
        </authorList>
    </citation>
    <scope>NUCLEOTIDE SEQUENCE</scope>
    <source>
        <strain evidence="1">DER-2019</strain>
    </source>
</reference>